<accession>A0ACC3B685</accession>
<sequence>MSDSSSPQEHSSPSASGSNSPSNYSCHHTSPPDETHTCYHPYHSDFSEGYLPPLLFRLDPPKTREDGIVTELEEDGAIVRDQEGASIRDFTFLPRYISTNPPTWLIEYWLRTDARLTYRDIKARMTAPRDQQPTENALNMRREREVRGPLGLSCWAARRGRTSRVARIDLERMECWTYDQVHMNTTMEVEYRFVEGAGHPVPFRLRSKSLALDSVEDVYYPLDTFVGDDGNHVPSDRTRTAMDTFFEVSERARERGLDSWRRLPAEDIPVTWKQYQERPRRLSARIVDDQDEGEAAEEESSEGSVADTSSQEEVDYEDPE</sequence>
<evidence type="ECO:0000313" key="1">
    <source>
        <dbReference type="EMBL" id="KAK1145785.1"/>
    </source>
</evidence>
<dbReference type="EMBL" id="JAOPJF010000022">
    <property type="protein sequence ID" value="KAK1145785.1"/>
    <property type="molecule type" value="Genomic_DNA"/>
</dbReference>
<dbReference type="Proteomes" id="UP001177260">
    <property type="component" value="Unassembled WGS sequence"/>
</dbReference>
<keyword evidence="2" id="KW-1185">Reference proteome</keyword>
<comment type="caution">
    <text evidence="1">The sequence shown here is derived from an EMBL/GenBank/DDBJ whole genome shotgun (WGS) entry which is preliminary data.</text>
</comment>
<protein>
    <submittedName>
        <fullName evidence="1">Uncharacterized protein</fullName>
    </submittedName>
</protein>
<name>A0ACC3B685_9EURO</name>
<gene>
    <name evidence="1" type="ORF">N8T08_004026</name>
</gene>
<proteinExistence type="predicted"/>
<evidence type="ECO:0000313" key="2">
    <source>
        <dbReference type="Proteomes" id="UP001177260"/>
    </source>
</evidence>
<reference evidence="1 2" key="1">
    <citation type="journal article" date="2023" name="ACS Omega">
        <title>Identification of the Neoaspergillic Acid Biosynthesis Gene Cluster by Establishing an In Vitro CRISPR-Ribonucleoprotein Genetic System in Aspergillus melleus.</title>
        <authorList>
            <person name="Yuan B."/>
            <person name="Grau M.F."/>
            <person name="Murata R.M."/>
            <person name="Torok T."/>
            <person name="Venkateswaran K."/>
            <person name="Stajich J.E."/>
            <person name="Wang C.C.C."/>
        </authorList>
    </citation>
    <scope>NUCLEOTIDE SEQUENCE [LARGE SCALE GENOMIC DNA]</scope>
    <source>
        <strain evidence="1 2">IMV 1140</strain>
    </source>
</reference>
<organism evidence="1 2">
    <name type="scientific">Aspergillus melleus</name>
    <dbReference type="NCBI Taxonomy" id="138277"/>
    <lineage>
        <taxon>Eukaryota</taxon>
        <taxon>Fungi</taxon>
        <taxon>Dikarya</taxon>
        <taxon>Ascomycota</taxon>
        <taxon>Pezizomycotina</taxon>
        <taxon>Eurotiomycetes</taxon>
        <taxon>Eurotiomycetidae</taxon>
        <taxon>Eurotiales</taxon>
        <taxon>Aspergillaceae</taxon>
        <taxon>Aspergillus</taxon>
        <taxon>Aspergillus subgen. Circumdati</taxon>
    </lineage>
</organism>